<accession>A0AAV5UVL8</accession>
<feature type="non-terminal residue" evidence="1">
    <location>
        <position position="73"/>
    </location>
</feature>
<dbReference type="Proteomes" id="UP001432322">
    <property type="component" value="Unassembled WGS sequence"/>
</dbReference>
<comment type="caution">
    <text evidence="1">The sequence shown here is derived from an EMBL/GenBank/DDBJ whole genome shotgun (WGS) entry which is preliminary data.</text>
</comment>
<protein>
    <submittedName>
        <fullName evidence="1">Uncharacterized protein</fullName>
    </submittedName>
</protein>
<reference evidence="1" key="1">
    <citation type="submission" date="2023-10" db="EMBL/GenBank/DDBJ databases">
        <title>Genome assembly of Pristionchus species.</title>
        <authorList>
            <person name="Yoshida K."/>
            <person name="Sommer R.J."/>
        </authorList>
    </citation>
    <scope>NUCLEOTIDE SEQUENCE</scope>
    <source>
        <strain evidence="1">RS5133</strain>
    </source>
</reference>
<dbReference type="EMBL" id="BTSY01000001">
    <property type="protein sequence ID" value="GMT10198.1"/>
    <property type="molecule type" value="Genomic_DNA"/>
</dbReference>
<sequence>LLKEEYGKTVIESPTQINEKAGEEKDLFEGDVLLTTEQLSLIENIHSTNRSRRQALSDAGYSWGTINPVIPYS</sequence>
<name>A0AAV5UVL8_9BILA</name>
<proteinExistence type="predicted"/>
<feature type="non-terminal residue" evidence="1">
    <location>
        <position position="1"/>
    </location>
</feature>
<keyword evidence="2" id="KW-1185">Reference proteome</keyword>
<dbReference type="AlphaFoldDB" id="A0AAV5UVL8"/>
<evidence type="ECO:0000313" key="2">
    <source>
        <dbReference type="Proteomes" id="UP001432322"/>
    </source>
</evidence>
<gene>
    <name evidence="1" type="ORF">PFISCL1PPCAC_1495</name>
</gene>
<evidence type="ECO:0000313" key="1">
    <source>
        <dbReference type="EMBL" id="GMT10198.1"/>
    </source>
</evidence>
<organism evidence="1 2">
    <name type="scientific">Pristionchus fissidentatus</name>
    <dbReference type="NCBI Taxonomy" id="1538716"/>
    <lineage>
        <taxon>Eukaryota</taxon>
        <taxon>Metazoa</taxon>
        <taxon>Ecdysozoa</taxon>
        <taxon>Nematoda</taxon>
        <taxon>Chromadorea</taxon>
        <taxon>Rhabditida</taxon>
        <taxon>Rhabditina</taxon>
        <taxon>Diplogasteromorpha</taxon>
        <taxon>Diplogasteroidea</taxon>
        <taxon>Neodiplogasteridae</taxon>
        <taxon>Pristionchus</taxon>
    </lineage>
</organism>